<dbReference type="InterPro" id="IPR040131">
    <property type="entry name" value="MnmG_N"/>
</dbReference>
<evidence type="ECO:0000256" key="6">
    <source>
        <dbReference type="ARBA" id="ARBA00022694"/>
    </source>
</evidence>
<dbReference type="Pfam" id="PF13932">
    <property type="entry name" value="SAM_GIDA_C"/>
    <property type="match status" value="1"/>
</dbReference>
<dbReference type="GO" id="GO:0030488">
    <property type="term" value="P:tRNA methylation"/>
    <property type="evidence" value="ECO:0007669"/>
    <property type="project" value="TreeGrafter"/>
</dbReference>
<reference evidence="12" key="2">
    <citation type="journal article" date="2021" name="PeerJ">
        <title>Extensive microbial diversity within the chicken gut microbiome revealed by metagenomics and culture.</title>
        <authorList>
            <person name="Gilroy R."/>
            <person name="Ravi A."/>
            <person name="Getino M."/>
            <person name="Pursley I."/>
            <person name="Horton D.L."/>
            <person name="Alikhan N.F."/>
            <person name="Baker D."/>
            <person name="Gharbi K."/>
            <person name="Hall N."/>
            <person name="Watson M."/>
            <person name="Adriaenssens E.M."/>
            <person name="Foster-Nyarko E."/>
            <person name="Jarju S."/>
            <person name="Secka A."/>
            <person name="Antonio M."/>
            <person name="Oren A."/>
            <person name="Chaudhuri R.R."/>
            <person name="La Ragione R."/>
            <person name="Hildebrand F."/>
            <person name="Pallen M.J."/>
        </authorList>
    </citation>
    <scope>NUCLEOTIDE SEQUENCE</scope>
    <source>
        <strain evidence="12">35461</strain>
    </source>
</reference>
<comment type="subunit">
    <text evidence="9">Homodimer. Heterotetramer of two MnmE and two MnmG subunits.</text>
</comment>
<evidence type="ECO:0000256" key="3">
    <source>
        <dbReference type="ARBA" id="ARBA00007653"/>
    </source>
</evidence>
<name>A0A9D1T2H1_9BACT</name>
<organism evidence="12 13">
    <name type="scientific">Candidatus Spyradenecus faecavium</name>
    <dbReference type="NCBI Taxonomy" id="2840947"/>
    <lineage>
        <taxon>Bacteria</taxon>
        <taxon>Pseudomonadati</taxon>
        <taxon>Lentisphaerota</taxon>
        <taxon>Lentisphaeria</taxon>
        <taxon>Lentisphaerales</taxon>
        <taxon>Lentisphaeraceae</taxon>
        <taxon>Lentisphaeraceae incertae sedis</taxon>
        <taxon>Candidatus Spyradenecus</taxon>
    </lineage>
</organism>
<dbReference type="InterPro" id="IPR026904">
    <property type="entry name" value="MnmG_C"/>
</dbReference>
<evidence type="ECO:0000313" key="12">
    <source>
        <dbReference type="EMBL" id="HIV09415.1"/>
    </source>
</evidence>
<dbReference type="FunFam" id="3.50.50.60:FF:000002">
    <property type="entry name" value="tRNA uridine 5-carboxymethylaminomethyl modification enzyme MnmG"/>
    <property type="match status" value="1"/>
</dbReference>
<evidence type="ECO:0000256" key="4">
    <source>
        <dbReference type="ARBA" id="ARBA00020461"/>
    </source>
</evidence>
<dbReference type="InterPro" id="IPR047001">
    <property type="entry name" value="MnmG_C_subdom"/>
</dbReference>
<comment type="cofactor">
    <cofactor evidence="1">
        <name>FAD</name>
        <dbReference type="ChEBI" id="CHEBI:57692"/>
    </cofactor>
</comment>
<evidence type="ECO:0000256" key="1">
    <source>
        <dbReference type="ARBA" id="ARBA00001974"/>
    </source>
</evidence>
<accession>A0A9D1T2H1</accession>
<dbReference type="PROSITE" id="PS01280">
    <property type="entry name" value="GIDA_1"/>
    <property type="match status" value="1"/>
</dbReference>
<evidence type="ECO:0000259" key="11">
    <source>
        <dbReference type="SMART" id="SM01228"/>
    </source>
</evidence>
<evidence type="ECO:0000256" key="9">
    <source>
        <dbReference type="ARBA" id="ARBA00025948"/>
    </source>
</evidence>
<reference evidence="12" key="1">
    <citation type="submission" date="2020-10" db="EMBL/GenBank/DDBJ databases">
        <authorList>
            <person name="Gilroy R."/>
        </authorList>
    </citation>
    <scope>NUCLEOTIDE SEQUENCE</scope>
    <source>
        <strain evidence="12">35461</strain>
    </source>
</reference>
<dbReference type="PANTHER" id="PTHR11806:SF0">
    <property type="entry name" value="PROTEIN MTO1 HOMOLOG, MITOCHONDRIAL"/>
    <property type="match status" value="1"/>
</dbReference>
<dbReference type="PROSITE" id="PS01281">
    <property type="entry name" value="GIDA_2"/>
    <property type="match status" value="1"/>
</dbReference>
<dbReference type="InterPro" id="IPR002218">
    <property type="entry name" value="MnmG-rel"/>
</dbReference>
<evidence type="ECO:0000313" key="13">
    <source>
        <dbReference type="Proteomes" id="UP000886845"/>
    </source>
</evidence>
<dbReference type="InterPro" id="IPR036188">
    <property type="entry name" value="FAD/NAD-bd_sf"/>
</dbReference>
<dbReference type="InterPro" id="IPR044920">
    <property type="entry name" value="MnmG_C_subdom_sf"/>
</dbReference>
<keyword evidence="5" id="KW-0285">Flavoprotein</keyword>
<dbReference type="AlphaFoldDB" id="A0A9D1T2H1"/>
<keyword evidence="8" id="KW-0520">NAD</keyword>
<comment type="function">
    <text evidence="2">NAD-binding protein involved in the addition of a carboxymethylaminomethyl (cmnm) group at the wobble position (U34) of certain tRNAs, forming tRNA-cmnm(5)s(2)U34.</text>
</comment>
<gene>
    <name evidence="12" type="primary">mnmG</name>
    <name evidence="12" type="ORF">IAC79_04805</name>
</gene>
<evidence type="ECO:0000256" key="7">
    <source>
        <dbReference type="ARBA" id="ARBA00022827"/>
    </source>
</evidence>
<comment type="caution">
    <text evidence="12">The sequence shown here is derived from an EMBL/GenBank/DDBJ whole genome shotgun (WGS) entry which is preliminary data.</text>
</comment>
<dbReference type="GO" id="GO:0050660">
    <property type="term" value="F:flavin adenine dinucleotide binding"/>
    <property type="evidence" value="ECO:0007669"/>
    <property type="project" value="InterPro"/>
</dbReference>
<dbReference type="Proteomes" id="UP000886845">
    <property type="component" value="Unassembled WGS sequence"/>
</dbReference>
<comment type="similarity">
    <text evidence="3">Belongs to the MnmG family.</text>
</comment>
<dbReference type="PANTHER" id="PTHR11806">
    <property type="entry name" value="GLUCOSE INHIBITED DIVISION PROTEIN A"/>
    <property type="match status" value="1"/>
</dbReference>
<dbReference type="GO" id="GO:0002098">
    <property type="term" value="P:tRNA wobble uridine modification"/>
    <property type="evidence" value="ECO:0007669"/>
    <property type="project" value="TreeGrafter"/>
</dbReference>
<evidence type="ECO:0000256" key="5">
    <source>
        <dbReference type="ARBA" id="ARBA00022630"/>
    </source>
</evidence>
<dbReference type="SUPFAM" id="SSF51905">
    <property type="entry name" value="FAD/NAD(P)-binding domain"/>
    <property type="match status" value="1"/>
</dbReference>
<evidence type="ECO:0000256" key="10">
    <source>
        <dbReference type="ARBA" id="ARBA00031800"/>
    </source>
</evidence>
<dbReference type="InterPro" id="IPR020595">
    <property type="entry name" value="MnmG-rel_CS"/>
</dbReference>
<dbReference type="Gene3D" id="1.10.150.570">
    <property type="entry name" value="GidA associated domain, C-terminal subdomain"/>
    <property type="match status" value="1"/>
</dbReference>
<keyword evidence="7" id="KW-0274">FAD</keyword>
<dbReference type="Gene3D" id="3.50.50.60">
    <property type="entry name" value="FAD/NAD(P)-binding domain"/>
    <property type="match status" value="2"/>
</dbReference>
<dbReference type="GO" id="GO:0005829">
    <property type="term" value="C:cytosol"/>
    <property type="evidence" value="ECO:0007669"/>
    <property type="project" value="TreeGrafter"/>
</dbReference>
<sequence>MDSRYQIIVVGAGHAGCEAAFVAARMGCRVALVTSKLGALGLMPCNPAVGGLAKSHLVAELDALGGEMGLNADLTGLQYKTLNASRGPAVRAVRVQCDKARYTARLARVAATLPNLDLIEGTMADLLFSGDLPCAILLDDGRALHADRFVLTVGTALGGRIWVGHAGRDGGGDARPAAPIPKALAERCPELGWRRLKTGTPPRILNASVDWAALEEQPGERDPVPFFSRRMRLTQNALPTSVETPVGGCSTWNTPPDPAVWGVVEGFATYRGVHDAAGDDDSLEAAVRRARAGQTPCFRTHTTLETHAIIRGHLADSALYGGEISGEGVRYCPSIEDKIVKFGDRGGHHVVLEPEGAGCPWCYPNGLSNSLPADVQLRMVRSVPGLARAELAAPGYAIEYDCVDPRALGPTLAVKSLPNLWLAGQINGTTGYEEAAAQGFLAGANAALAARGEAPLTLSRDEAYIGVMVDDLITKGTDEPYRMFTSRAERRLLLRPGDAHLRLHAHAKRLGVVGADLLRLSEEESAWLSRTEAAWRSDWLNGEGLNRWKLLARDGVSFAEAAAANGGVGEGVPPDWSKELALRAKYEGYIAHERQQAERLRKDEALLIPPGFDYAAVRGLRFEAREKLERIRPDSLRRAGSIPGVNPADLALLSLAIKRLAP</sequence>
<feature type="domain" description="tRNA uridine 5-carboxymethylaminomethyl modification enzyme C-terminal subdomain" evidence="11">
    <location>
        <begin position="584"/>
        <end position="655"/>
    </location>
</feature>
<proteinExistence type="inferred from homology"/>
<evidence type="ECO:0000256" key="8">
    <source>
        <dbReference type="ARBA" id="ARBA00023027"/>
    </source>
</evidence>
<dbReference type="Pfam" id="PF01134">
    <property type="entry name" value="GIDA"/>
    <property type="match status" value="2"/>
</dbReference>
<evidence type="ECO:0000256" key="2">
    <source>
        <dbReference type="ARBA" id="ARBA00003717"/>
    </source>
</evidence>
<protein>
    <recommendedName>
        <fullName evidence="4">tRNA uridine 5-carboxymethylaminomethyl modification enzyme MnmG</fullName>
    </recommendedName>
    <alternativeName>
        <fullName evidence="10">Glucose-inhibited division protein A</fullName>
    </alternativeName>
</protein>
<dbReference type="SMART" id="SM01228">
    <property type="entry name" value="GIDA_assoc_3"/>
    <property type="match status" value="1"/>
</dbReference>
<dbReference type="EMBL" id="DVOR01000155">
    <property type="protein sequence ID" value="HIV09415.1"/>
    <property type="molecule type" value="Genomic_DNA"/>
</dbReference>
<keyword evidence="6" id="KW-0819">tRNA processing</keyword>